<feature type="compositionally biased region" description="Polar residues" evidence="1">
    <location>
        <begin position="36"/>
        <end position="46"/>
    </location>
</feature>
<dbReference type="EMBL" id="BRXX01000586">
    <property type="protein sequence ID" value="GMH48748.1"/>
    <property type="molecule type" value="Genomic_DNA"/>
</dbReference>
<feature type="region of interest" description="Disordered" evidence="1">
    <location>
        <begin position="33"/>
        <end position="52"/>
    </location>
</feature>
<reference evidence="3" key="1">
    <citation type="journal article" date="2023" name="Commun. Biol.">
        <title>Genome analysis of Parmales, the sister group of diatoms, reveals the evolutionary specialization of diatoms from phago-mixotrophs to photoautotrophs.</title>
        <authorList>
            <person name="Ban H."/>
            <person name="Sato S."/>
            <person name="Yoshikawa S."/>
            <person name="Yamada K."/>
            <person name="Nakamura Y."/>
            <person name="Ichinomiya M."/>
            <person name="Sato N."/>
            <person name="Blanc-Mathieu R."/>
            <person name="Endo H."/>
            <person name="Kuwata A."/>
            <person name="Ogata H."/>
        </authorList>
    </citation>
    <scope>NUCLEOTIDE SEQUENCE [LARGE SCALE GENOMIC DNA]</scope>
    <source>
        <strain evidence="3">NIES 3699</strain>
    </source>
</reference>
<proteinExistence type="predicted"/>
<evidence type="ECO:0000313" key="3">
    <source>
        <dbReference type="Proteomes" id="UP001165160"/>
    </source>
</evidence>
<name>A0A9W7DS52_9STRA</name>
<dbReference type="Proteomes" id="UP001165160">
    <property type="component" value="Unassembled WGS sequence"/>
</dbReference>
<sequence>MGGKNSKQSASTPTKAAFGVTISEDLITNLAELQNDPESLKNSNPNKGERGVDVNAWRAQNSARNVELDIAISKLQANYDARSADAVDRVNAVDYKLSQNPKYNGEVPCQDVQSRLTQLLVANDLNGVKDVARELKLCMRDDLRAKASAM</sequence>
<organism evidence="2 3">
    <name type="scientific">Triparma verrucosa</name>
    <dbReference type="NCBI Taxonomy" id="1606542"/>
    <lineage>
        <taxon>Eukaryota</taxon>
        <taxon>Sar</taxon>
        <taxon>Stramenopiles</taxon>
        <taxon>Ochrophyta</taxon>
        <taxon>Bolidophyceae</taxon>
        <taxon>Parmales</taxon>
        <taxon>Triparmaceae</taxon>
        <taxon>Triparma</taxon>
    </lineage>
</organism>
<evidence type="ECO:0000313" key="2">
    <source>
        <dbReference type="EMBL" id="GMH48748.1"/>
    </source>
</evidence>
<comment type="caution">
    <text evidence="2">The sequence shown here is derived from an EMBL/GenBank/DDBJ whole genome shotgun (WGS) entry which is preliminary data.</text>
</comment>
<dbReference type="AlphaFoldDB" id="A0A9W7DS52"/>
<accession>A0A9W7DS52</accession>
<gene>
    <name evidence="2" type="ORF">TrVE_jg7958</name>
</gene>
<keyword evidence="3" id="KW-1185">Reference proteome</keyword>
<evidence type="ECO:0000256" key="1">
    <source>
        <dbReference type="SAM" id="MobiDB-lite"/>
    </source>
</evidence>
<protein>
    <submittedName>
        <fullName evidence="2">Uncharacterized protein</fullName>
    </submittedName>
</protein>